<dbReference type="InterPro" id="IPR002641">
    <property type="entry name" value="PNPLA_dom"/>
</dbReference>
<proteinExistence type="predicted"/>
<feature type="short sequence motif" description="GXSXG" evidence="2">
    <location>
        <begin position="70"/>
        <end position="74"/>
    </location>
</feature>
<organism evidence="4 5">
    <name type="scientific">Xanthobacter tagetidis</name>
    <dbReference type="NCBI Taxonomy" id="60216"/>
    <lineage>
        <taxon>Bacteria</taxon>
        <taxon>Pseudomonadati</taxon>
        <taxon>Pseudomonadota</taxon>
        <taxon>Alphaproteobacteria</taxon>
        <taxon>Hyphomicrobiales</taxon>
        <taxon>Xanthobacteraceae</taxon>
        <taxon>Xanthobacter</taxon>
    </lineage>
</organism>
<evidence type="ECO:0000259" key="3">
    <source>
        <dbReference type="PROSITE" id="PS51635"/>
    </source>
</evidence>
<comment type="caution">
    <text evidence="2">Lacks conserved residue(s) required for the propagation of feature annotation.</text>
</comment>
<evidence type="ECO:0000256" key="1">
    <source>
        <dbReference type="ARBA" id="ARBA00023098"/>
    </source>
</evidence>
<dbReference type="Proteomes" id="UP000269692">
    <property type="component" value="Unassembled WGS sequence"/>
</dbReference>
<keyword evidence="5" id="KW-1185">Reference proteome</keyword>
<evidence type="ECO:0000313" key="4">
    <source>
        <dbReference type="EMBL" id="RLP78698.1"/>
    </source>
</evidence>
<sequence length="607" mass="65544">MPVFRIGLVMAGAVSAGAYTAGVVDFLLEALDAIEDVRAGLDRSDLKAGFDDETELVAPPYRAEIGAMSGTSAGAMVTAITTAVLNTRIPPVTGETTPGETTGNPLYDCWVEQIHIDKLLSTDDLEGDSPLRSILNSKPLDAIVAGALPYADRVDHPRAYVQDHLPVYMCVGNMRGVAYSLRLEGVGAESGHQMTLHADHLAFEIDKAGGAHVPSDRIPLNPGPGASATDGWQLFGQACLASGAFPIGLAPRLLNRDFSDYFRREWFIPNAVTGMVRRKDGAGHPLEPDDSPASWTFASGALQALPPLYTPTAFGNEGRYPFICVDGGVFNNEPLELCRRALSNGARHPRDPRAANAAVLMIDPFPDLAEPPDAFDPAAMGSLIGVAGRLFGVLIAQSRFKPEELALVRDENVASRFAILPSRRHPDPKDDRAMSPAIASGGVNAFGGFLSRAFRHHDYMLGRRNCQRFLKTSFVLPADREAGDLNPIVAPWLDDPRHVQFLDDYTLDDRTVKALPIIPLLGKLASRHYTAMPPWPATPDDLDLAALSAKVKARLDKVAPRLIDTLELPRGWCMGARAAYGLGRSKLVNWVMSQIRTSLAASGLRPR</sequence>
<keyword evidence="1" id="KW-0443">Lipid metabolism</keyword>
<feature type="domain" description="PNPLA" evidence="3">
    <location>
        <begin position="8"/>
        <end position="283"/>
    </location>
</feature>
<dbReference type="PROSITE" id="PS51635">
    <property type="entry name" value="PNPLA"/>
    <property type="match status" value="1"/>
</dbReference>
<accession>A0A3L7AG58</accession>
<dbReference type="AlphaFoldDB" id="A0A3L7AG58"/>
<reference evidence="4 5" key="1">
    <citation type="submission" date="2018-10" db="EMBL/GenBank/DDBJ databases">
        <title>Xanthobacter tagetidis genome sequencing and assembly.</title>
        <authorList>
            <person name="Maclea K.S."/>
            <person name="Goen A.E."/>
            <person name="Fatima S.A."/>
        </authorList>
    </citation>
    <scope>NUCLEOTIDE SEQUENCE [LARGE SCALE GENOMIC DNA]</scope>
    <source>
        <strain evidence="4 5">ATCC 700314</strain>
    </source>
</reference>
<evidence type="ECO:0000313" key="5">
    <source>
        <dbReference type="Proteomes" id="UP000269692"/>
    </source>
</evidence>
<comment type="caution">
    <text evidence="4">The sequence shown here is derived from an EMBL/GenBank/DDBJ whole genome shotgun (WGS) entry which is preliminary data.</text>
</comment>
<evidence type="ECO:0000256" key="2">
    <source>
        <dbReference type="PROSITE-ProRule" id="PRU01161"/>
    </source>
</evidence>
<name>A0A3L7AG58_9HYPH</name>
<dbReference type="InterPro" id="IPR016035">
    <property type="entry name" value="Acyl_Trfase/lysoPLipase"/>
</dbReference>
<protein>
    <recommendedName>
        <fullName evidence="3">PNPLA domain-containing protein</fullName>
    </recommendedName>
</protein>
<dbReference type="SUPFAM" id="SSF52151">
    <property type="entry name" value="FabD/lysophospholipase-like"/>
    <property type="match status" value="1"/>
</dbReference>
<dbReference type="GO" id="GO:0006629">
    <property type="term" value="P:lipid metabolic process"/>
    <property type="evidence" value="ECO:0007669"/>
    <property type="project" value="UniProtKB-KW"/>
</dbReference>
<dbReference type="EMBL" id="RCTF01000007">
    <property type="protein sequence ID" value="RLP78698.1"/>
    <property type="molecule type" value="Genomic_DNA"/>
</dbReference>
<gene>
    <name evidence="4" type="ORF">D9R14_10580</name>
</gene>